<comment type="similarity">
    <text evidence="2 13">Belongs to the SUA5 family.</text>
</comment>
<evidence type="ECO:0000256" key="2">
    <source>
        <dbReference type="ARBA" id="ARBA00007663"/>
    </source>
</evidence>
<dbReference type="InterPro" id="IPR038385">
    <property type="entry name" value="Sua5/YwlC_C"/>
</dbReference>
<dbReference type="NCBIfam" id="TIGR00057">
    <property type="entry name" value="L-threonylcarbamoyladenylate synthase"/>
    <property type="match status" value="1"/>
</dbReference>
<evidence type="ECO:0000256" key="11">
    <source>
        <dbReference type="ARBA" id="ARBA00029774"/>
    </source>
</evidence>
<dbReference type="InterPro" id="IPR005145">
    <property type="entry name" value="Sua5_C"/>
</dbReference>
<keyword evidence="10 13" id="KW-0067">ATP-binding</keyword>
<evidence type="ECO:0000256" key="10">
    <source>
        <dbReference type="ARBA" id="ARBA00022840"/>
    </source>
</evidence>
<evidence type="ECO:0000313" key="15">
    <source>
        <dbReference type="EMBL" id="AUW94754.1"/>
    </source>
</evidence>
<keyword evidence="6 13" id="KW-0808">Transferase</keyword>
<organism evidence="15 16">
    <name type="scientific">Sulfobacillus thermotolerans</name>
    <dbReference type="NCBI Taxonomy" id="338644"/>
    <lineage>
        <taxon>Bacteria</taxon>
        <taxon>Bacillati</taxon>
        <taxon>Bacillota</taxon>
        <taxon>Clostridia</taxon>
        <taxon>Eubacteriales</taxon>
        <taxon>Clostridiales Family XVII. Incertae Sedis</taxon>
        <taxon>Sulfobacillus</taxon>
    </lineage>
</organism>
<evidence type="ECO:0000256" key="4">
    <source>
        <dbReference type="ARBA" id="ARBA00015492"/>
    </source>
</evidence>
<dbReference type="EC" id="2.7.7.87" evidence="3 13"/>
<dbReference type="Proteomes" id="UP000325292">
    <property type="component" value="Chromosome"/>
</dbReference>
<evidence type="ECO:0000313" key="16">
    <source>
        <dbReference type="Proteomes" id="UP000325292"/>
    </source>
</evidence>
<dbReference type="PANTHER" id="PTHR17490:SF16">
    <property type="entry name" value="THREONYLCARBAMOYL-AMP SYNTHASE"/>
    <property type="match status" value="1"/>
</dbReference>
<dbReference type="Pfam" id="PF01300">
    <property type="entry name" value="Sua5_yciO_yrdC"/>
    <property type="match status" value="1"/>
</dbReference>
<dbReference type="EMBL" id="CP019454">
    <property type="protein sequence ID" value="AUW94754.1"/>
    <property type="molecule type" value="Genomic_DNA"/>
</dbReference>
<dbReference type="SUPFAM" id="SSF55821">
    <property type="entry name" value="YrdC/RibB"/>
    <property type="match status" value="1"/>
</dbReference>
<dbReference type="InterPro" id="IPR017945">
    <property type="entry name" value="DHBP_synth_RibB-like_a/b_dom"/>
</dbReference>
<evidence type="ECO:0000256" key="7">
    <source>
        <dbReference type="ARBA" id="ARBA00022694"/>
    </source>
</evidence>
<protein>
    <recommendedName>
        <fullName evidence="4 13">Threonylcarbamoyl-AMP synthase</fullName>
        <shortName evidence="13">TC-AMP synthase</shortName>
        <ecNumber evidence="3 13">2.7.7.87</ecNumber>
    </recommendedName>
    <alternativeName>
        <fullName evidence="11 13">L-threonylcarbamoyladenylate synthase</fullName>
    </alternativeName>
</protein>
<feature type="domain" description="YrdC-like" evidence="14">
    <location>
        <begin position="8"/>
        <end position="195"/>
    </location>
</feature>
<dbReference type="Gene3D" id="3.40.50.11030">
    <property type="entry name" value="Threonylcarbamoyl-AMP synthase, C-terminal domain"/>
    <property type="match status" value="1"/>
</dbReference>
<dbReference type="InterPro" id="IPR010923">
    <property type="entry name" value="T(6)A37_SUA5"/>
</dbReference>
<dbReference type="Pfam" id="PF03481">
    <property type="entry name" value="Sua5_C"/>
    <property type="match status" value="1"/>
</dbReference>
<dbReference type="InterPro" id="IPR050156">
    <property type="entry name" value="TC-AMP_synthase_SUA5"/>
</dbReference>
<evidence type="ECO:0000256" key="1">
    <source>
        <dbReference type="ARBA" id="ARBA00004496"/>
    </source>
</evidence>
<comment type="catalytic activity">
    <reaction evidence="12 13">
        <text>L-threonine + hydrogencarbonate + ATP = L-threonylcarbamoyladenylate + diphosphate + H2O</text>
        <dbReference type="Rhea" id="RHEA:36407"/>
        <dbReference type="ChEBI" id="CHEBI:15377"/>
        <dbReference type="ChEBI" id="CHEBI:17544"/>
        <dbReference type="ChEBI" id="CHEBI:30616"/>
        <dbReference type="ChEBI" id="CHEBI:33019"/>
        <dbReference type="ChEBI" id="CHEBI:57926"/>
        <dbReference type="ChEBI" id="CHEBI:73682"/>
        <dbReference type="EC" id="2.7.7.87"/>
    </reaction>
</comment>
<dbReference type="PROSITE" id="PS51163">
    <property type="entry name" value="YRDC"/>
    <property type="match status" value="1"/>
</dbReference>
<keyword evidence="9 13" id="KW-0547">Nucleotide-binding</keyword>
<evidence type="ECO:0000256" key="13">
    <source>
        <dbReference type="PIRNR" id="PIRNR004930"/>
    </source>
</evidence>
<evidence type="ECO:0000256" key="12">
    <source>
        <dbReference type="ARBA" id="ARBA00048366"/>
    </source>
</evidence>
<dbReference type="PIRSF" id="PIRSF004930">
    <property type="entry name" value="Tln_factor_SUA5"/>
    <property type="match status" value="1"/>
</dbReference>
<comment type="subcellular location">
    <subcellularLocation>
        <location evidence="1 13">Cytoplasm</location>
    </subcellularLocation>
</comment>
<evidence type="ECO:0000256" key="8">
    <source>
        <dbReference type="ARBA" id="ARBA00022695"/>
    </source>
</evidence>
<comment type="function">
    <text evidence="13">Required for the formation of a threonylcarbamoyl group on adenosine at position 37 (t(6)A37) in tRNAs that read codons beginning with adenine.</text>
</comment>
<accession>A0ABM6RTN1</accession>
<keyword evidence="8 13" id="KW-0548">Nucleotidyltransferase</keyword>
<dbReference type="Gene3D" id="3.90.870.10">
    <property type="entry name" value="DHBP synthase"/>
    <property type="match status" value="1"/>
</dbReference>
<keyword evidence="7 13" id="KW-0819">tRNA processing</keyword>
<evidence type="ECO:0000256" key="6">
    <source>
        <dbReference type="ARBA" id="ARBA00022679"/>
    </source>
</evidence>
<reference evidence="15 16" key="1">
    <citation type="journal article" date="2019" name="Sci. Rep.">
        <title>Sulfobacillus thermotolerans: new insights into resistance and metabolic capacities of acidophilic chemolithotrophs.</title>
        <authorList>
            <person name="Panyushkina A.E."/>
            <person name="Babenko V.V."/>
            <person name="Nikitina A.S."/>
            <person name="Selezneva O.V."/>
            <person name="Tsaplina I.A."/>
            <person name="Letarova M.A."/>
            <person name="Kostryukova E.S."/>
            <person name="Letarov A.V."/>
        </authorList>
    </citation>
    <scope>NUCLEOTIDE SEQUENCE [LARGE SCALE GENOMIC DNA]</scope>
    <source>
        <strain evidence="15 16">Kr1</strain>
    </source>
</reference>
<gene>
    <name evidence="15" type="ORF">BXT84_13035</name>
</gene>
<evidence type="ECO:0000259" key="14">
    <source>
        <dbReference type="PROSITE" id="PS51163"/>
    </source>
</evidence>
<evidence type="ECO:0000256" key="3">
    <source>
        <dbReference type="ARBA" id="ARBA00012584"/>
    </source>
</evidence>
<keyword evidence="16" id="KW-1185">Reference proteome</keyword>
<keyword evidence="5 13" id="KW-0963">Cytoplasm</keyword>
<sequence>MQTVILPEDRLAPAIEALKAGEVVAFPTETVYGLGANAQDPQACRKIFEAKGRPVDNPLIVHVLDENQLRELVPGPLPECAKRLVHAFWPGPLTLVLEADKRVSEVVRGGLPTVAVRAPSHPVARALIDGLKAPIAAPSANRSGRPSPTRATDVLTDLQGRVPYIIDGGDSMVGLESTIVDCAVDPPVLLRPGFIGRDRLEKVLGQPVLLAGPETTHRAPGMKYRHYAPQAPVIWLNMRDDQRIGQELDHLRQEFSTLALLAPLRWEAYPAQAFRPIGQDVNTVAHGLFTGFRELDDMHPGAIVVIWPKDTAGVGLAVANRLGKAASRQVEE</sequence>
<dbReference type="InterPro" id="IPR006070">
    <property type="entry name" value="Sua5-like_dom"/>
</dbReference>
<name>A0ABM6RTN1_9FIRM</name>
<evidence type="ECO:0000256" key="9">
    <source>
        <dbReference type="ARBA" id="ARBA00022741"/>
    </source>
</evidence>
<proteinExistence type="inferred from homology"/>
<dbReference type="PANTHER" id="PTHR17490">
    <property type="entry name" value="SUA5"/>
    <property type="match status" value="1"/>
</dbReference>
<evidence type="ECO:0000256" key="5">
    <source>
        <dbReference type="ARBA" id="ARBA00022490"/>
    </source>
</evidence>